<reference evidence="1" key="1">
    <citation type="submission" date="2018-06" db="EMBL/GenBank/DDBJ databases">
        <authorList>
            <person name="Zhirakovskaya E."/>
        </authorList>
    </citation>
    <scope>NUCLEOTIDE SEQUENCE</scope>
</reference>
<sequence length="153" mass="16961">MKGIFAICAMVFASSMLVYSDESKASDRASYFASVLTRGTTVVIPEATVKKLCGDFDGCTLRMGMYNWDGTGRTASRDSLFYYNSNNRNWRASRGDKAGANLNVATQHVMNAWACYFTDGRYAGFANYGDFNTNFGLLSWNQYSASCKLTIID</sequence>
<protein>
    <submittedName>
        <fullName evidence="1">Uncharacterized protein</fullName>
    </submittedName>
</protein>
<proteinExistence type="predicted"/>
<dbReference type="EMBL" id="UOFX01000030">
    <property type="protein sequence ID" value="VAX07809.1"/>
    <property type="molecule type" value="Genomic_DNA"/>
</dbReference>
<gene>
    <name evidence="1" type="ORF">MNBD_GAMMA26-99</name>
</gene>
<name>A0A3B1APC8_9ZZZZ</name>
<accession>A0A3B1APC8</accession>
<evidence type="ECO:0000313" key="1">
    <source>
        <dbReference type="EMBL" id="VAX07809.1"/>
    </source>
</evidence>
<dbReference type="AlphaFoldDB" id="A0A3B1APC8"/>
<organism evidence="1">
    <name type="scientific">hydrothermal vent metagenome</name>
    <dbReference type="NCBI Taxonomy" id="652676"/>
    <lineage>
        <taxon>unclassified sequences</taxon>
        <taxon>metagenomes</taxon>
        <taxon>ecological metagenomes</taxon>
    </lineage>
</organism>